<feature type="region of interest" description="Disordered" evidence="1">
    <location>
        <begin position="214"/>
        <end position="294"/>
    </location>
</feature>
<dbReference type="Proteomes" id="UP001304895">
    <property type="component" value="Unassembled WGS sequence"/>
</dbReference>
<gene>
    <name evidence="2" type="ORF">BT67DRAFT_419946</name>
</gene>
<feature type="region of interest" description="Disordered" evidence="1">
    <location>
        <begin position="382"/>
        <end position="423"/>
    </location>
</feature>
<feature type="compositionally biased region" description="Low complexity" evidence="1">
    <location>
        <begin position="45"/>
        <end position="54"/>
    </location>
</feature>
<feature type="compositionally biased region" description="Polar residues" evidence="1">
    <location>
        <begin position="323"/>
        <end position="335"/>
    </location>
</feature>
<dbReference type="EMBL" id="MU853406">
    <property type="protein sequence ID" value="KAK4135503.1"/>
    <property type="molecule type" value="Genomic_DNA"/>
</dbReference>
<feature type="compositionally biased region" description="Low complexity" evidence="1">
    <location>
        <begin position="235"/>
        <end position="246"/>
    </location>
</feature>
<reference evidence="2" key="2">
    <citation type="submission" date="2023-05" db="EMBL/GenBank/DDBJ databases">
        <authorList>
            <consortium name="Lawrence Berkeley National Laboratory"/>
            <person name="Steindorff A."/>
            <person name="Hensen N."/>
            <person name="Bonometti L."/>
            <person name="Westerberg I."/>
            <person name="Brannstrom I.O."/>
            <person name="Guillou S."/>
            <person name="Cros-Aarteil S."/>
            <person name="Calhoun S."/>
            <person name="Haridas S."/>
            <person name="Kuo A."/>
            <person name="Mondo S."/>
            <person name="Pangilinan J."/>
            <person name="Riley R."/>
            <person name="Labutti K."/>
            <person name="Andreopoulos B."/>
            <person name="Lipzen A."/>
            <person name="Chen C."/>
            <person name="Yanf M."/>
            <person name="Daum C."/>
            <person name="Ng V."/>
            <person name="Clum A."/>
            <person name="Ohm R."/>
            <person name="Martin F."/>
            <person name="Silar P."/>
            <person name="Natvig D."/>
            <person name="Lalanne C."/>
            <person name="Gautier V."/>
            <person name="Ament-Velasquez S.L."/>
            <person name="Kruys A."/>
            <person name="Hutchinson M.I."/>
            <person name="Powell A.J."/>
            <person name="Barry K."/>
            <person name="Miller A.N."/>
            <person name="Grigoriev I.V."/>
            <person name="Debuchy R."/>
            <person name="Gladieux P."/>
            <person name="Thoren M.H."/>
            <person name="Johannesson H."/>
        </authorList>
    </citation>
    <scope>NUCLEOTIDE SEQUENCE</scope>
    <source>
        <strain evidence="2">CBS 123565</strain>
    </source>
</reference>
<evidence type="ECO:0000313" key="3">
    <source>
        <dbReference type="Proteomes" id="UP001304895"/>
    </source>
</evidence>
<feature type="region of interest" description="Disordered" evidence="1">
    <location>
        <begin position="322"/>
        <end position="347"/>
    </location>
</feature>
<reference evidence="2" key="1">
    <citation type="journal article" date="2023" name="Mol. Phylogenet. Evol.">
        <title>Genome-scale phylogeny and comparative genomics of the fungal order Sordariales.</title>
        <authorList>
            <person name="Hensen N."/>
            <person name="Bonometti L."/>
            <person name="Westerberg I."/>
            <person name="Brannstrom I.O."/>
            <person name="Guillou S."/>
            <person name="Cros-Aarteil S."/>
            <person name="Calhoun S."/>
            <person name="Haridas S."/>
            <person name="Kuo A."/>
            <person name="Mondo S."/>
            <person name="Pangilinan J."/>
            <person name="Riley R."/>
            <person name="LaButti K."/>
            <person name="Andreopoulos B."/>
            <person name="Lipzen A."/>
            <person name="Chen C."/>
            <person name="Yan M."/>
            <person name="Daum C."/>
            <person name="Ng V."/>
            <person name="Clum A."/>
            <person name="Steindorff A."/>
            <person name="Ohm R.A."/>
            <person name="Martin F."/>
            <person name="Silar P."/>
            <person name="Natvig D.O."/>
            <person name="Lalanne C."/>
            <person name="Gautier V."/>
            <person name="Ament-Velasquez S.L."/>
            <person name="Kruys A."/>
            <person name="Hutchinson M.I."/>
            <person name="Powell A.J."/>
            <person name="Barry K."/>
            <person name="Miller A.N."/>
            <person name="Grigoriev I.V."/>
            <person name="Debuchy R."/>
            <person name="Gladieux P."/>
            <person name="Hiltunen Thoren M."/>
            <person name="Johannesson H."/>
        </authorList>
    </citation>
    <scope>NUCLEOTIDE SEQUENCE</scope>
    <source>
        <strain evidence="2">CBS 123565</strain>
    </source>
</reference>
<proteinExistence type="predicted"/>
<comment type="caution">
    <text evidence="2">The sequence shown here is derived from an EMBL/GenBank/DDBJ whole genome shotgun (WGS) entry which is preliminary data.</text>
</comment>
<dbReference type="AlphaFoldDB" id="A0AAN6ZF14"/>
<feature type="region of interest" description="Disordered" evidence="1">
    <location>
        <begin position="591"/>
        <end position="683"/>
    </location>
</feature>
<feature type="region of interest" description="Disordered" evidence="1">
    <location>
        <begin position="489"/>
        <end position="515"/>
    </location>
</feature>
<evidence type="ECO:0000313" key="2">
    <source>
        <dbReference type="EMBL" id="KAK4135503.1"/>
    </source>
</evidence>
<organism evidence="2 3">
    <name type="scientific">Trichocladium antarcticum</name>
    <dbReference type="NCBI Taxonomy" id="1450529"/>
    <lineage>
        <taxon>Eukaryota</taxon>
        <taxon>Fungi</taxon>
        <taxon>Dikarya</taxon>
        <taxon>Ascomycota</taxon>
        <taxon>Pezizomycotina</taxon>
        <taxon>Sordariomycetes</taxon>
        <taxon>Sordariomycetidae</taxon>
        <taxon>Sordariales</taxon>
        <taxon>Chaetomiaceae</taxon>
        <taxon>Trichocladium</taxon>
    </lineage>
</organism>
<feature type="compositionally biased region" description="Low complexity" evidence="1">
    <location>
        <begin position="627"/>
        <end position="648"/>
    </location>
</feature>
<evidence type="ECO:0008006" key="4">
    <source>
        <dbReference type="Google" id="ProtNLM"/>
    </source>
</evidence>
<accession>A0AAN6ZF14</accession>
<feature type="region of interest" description="Disordered" evidence="1">
    <location>
        <begin position="437"/>
        <end position="456"/>
    </location>
</feature>
<feature type="region of interest" description="Disordered" evidence="1">
    <location>
        <begin position="1"/>
        <end position="112"/>
    </location>
</feature>
<feature type="compositionally biased region" description="Polar residues" evidence="1">
    <location>
        <begin position="437"/>
        <end position="450"/>
    </location>
</feature>
<keyword evidence="3" id="KW-1185">Reference proteome</keyword>
<name>A0AAN6ZF14_9PEZI</name>
<evidence type="ECO:0000256" key="1">
    <source>
        <dbReference type="SAM" id="MobiDB-lite"/>
    </source>
</evidence>
<sequence length="683" mass="72304">MARRSARLASLNKAPKPTAEAPTLSSVAEFDEVAPAKGHAQKPDAVVSSPAAAPKTPGGSSPIKPPMSEMHPSKVHATMGPPSSGLRLGFTDIKPTANRDDLPAAGQTTPSRVTKVPSSAFTFHMARGTPNADMKLGAEAQRIMDELRDEAAKIRVGLEAEKLEEEQVASRKIAQAKGKAGRFSAVHMAQFKKMDSIENHPSVLRYQASRLTPLKAGVKRSQSSANMDEPETARPRQPAPASAATRTRSRAVEEPMAAVKRPRQNMDDDASSKRPTSRDGSSIPMPKSAGLGIPRSKSNLAALMTPTKSSLARADTVKVKTPAQGSLIRSPSKVTVSGIPRSATTSNLPTASLSAAKEATHTTADARTPGSRFERVKAMLRGARASASKPKSALPMPSALGSKTPAPVRLEKDLPPVPMTTPGRKLTKRVAFTPETQQAALTQNSPSPIKSTIPGAAKPRQVLGEVYYPSLDGVLAEQKAAKDGVSYPDLAARRPLPEPTAETTKAISAEPAGPGQFTFRSDHTISFGSATKSFGSSPGQASVRAVRASILPSENMPGSFPTAATPVLSTSPNKENEAPRRVFLALPHGMSTKKRHRVSSDEEDAELEAARRAAKRSRQEKVPEGDALLAPRLAAAASARRNNVASPRKPTIPSQAPGTPSPMKRRGMSLSRLNMLARPKLRK</sequence>
<protein>
    <recommendedName>
        <fullName evidence="4">Erythromycin esterase</fullName>
    </recommendedName>
</protein>